<feature type="compositionally biased region" description="Polar residues" evidence="1">
    <location>
        <begin position="57"/>
        <end position="74"/>
    </location>
</feature>
<gene>
    <name evidence="2" type="ORF">C8A04DRAFT_30892</name>
</gene>
<proteinExistence type="predicted"/>
<evidence type="ECO:0000313" key="3">
    <source>
        <dbReference type="Proteomes" id="UP001302676"/>
    </source>
</evidence>
<dbReference type="GeneID" id="87818168"/>
<reference evidence="2" key="2">
    <citation type="submission" date="2023-05" db="EMBL/GenBank/DDBJ databases">
        <authorList>
            <consortium name="Lawrence Berkeley National Laboratory"/>
            <person name="Steindorff A."/>
            <person name="Hensen N."/>
            <person name="Bonometti L."/>
            <person name="Westerberg I."/>
            <person name="Brannstrom I.O."/>
            <person name="Guillou S."/>
            <person name="Cros-Aarteil S."/>
            <person name="Calhoun S."/>
            <person name="Haridas S."/>
            <person name="Kuo A."/>
            <person name="Mondo S."/>
            <person name="Pangilinan J."/>
            <person name="Riley R."/>
            <person name="Labutti K."/>
            <person name="Andreopoulos B."/>
            <person name="Lipzen A."/>
            <person name="Chen C."/>
            <person name="Yanf M."/>
            <person name="Daum C."/>
            <person name="Ng V."/>
            <person name="Clum A."/>
            <person name="Ohm R."/>
            <person name="Martin F."/>
            <person name="Silar P."/>
            <person name="Natvig D."/>
            <person name="Lalanne C."/>
            <person name="Gautier V."/>
            <person name="Ament-Velasquez S.L."/>
            <person name="Kruys A."/>
            <person name="Hutchinson M.I."/>
            <person name="Powell A.J."/>
            <person name="Barry K."/>
            <person name="Miller A.N."/>
            <person name="Grigoriev I.V."/>
            <person name="Debuchy R."/>
            <person name="Gladieux P."/>
            <person name="Thoren M.H."/>
            <person name="Johannesson H."/>
        </authorList>
    </citation>
    <scope>NUCLEOTIDE SEQUENCE</scope>
    <source>
        <strain evidence="2">CBS 141.50</strain>
    </source>
</reference>
<dbReference type="AlphaFoldDB" id="A0AAN6UYH1"/>
<dbReference type="EMBL" id="MU853610">
    <property type="protein sequence ID" value="KAK4141522.1"/>
    <property type="molecule type" value="Genomic_DNA"/>
</dbReference>
<evidence type="ECO:0000256" key="1">
    <source>
        <dbReference type="SAM" id="MobiDB-lite"/>
    </source>
</evidence>
<accession>A0AAN6UYH1</accession>
<organism evidence="2 3">
    <name type="scientific">Dichotomopilus funicola</name>
    <dbReference type="NCBI Taxonomy" id="1934379"/>
    <lineage>
        <taxon>Eukaryota</taxon>
        <taxon>Fungi</taxon>
        <taxon>Dikarya</taxon>
        <taxon>Ascomycota</taxon>
        <taxon>Pezizomycotina</taxon>
        <taxon>Sordariomycetes</taxon>
        <taxon>Sordariomycetidae</taxon>
        <taxon>Sordariales</taxon>
        <taxon>Chaetomiaceae</taxon>
        <taxon>Dichotomopilus</taxon>
    </lineage>
</organism>
<dbReference type="RefSeq" id="XP_062634893.1">
    <property type="nucleotide sequence ID" value="XM_062781555.1"/>
</dbReference>
<reference evidence="2" key="1">
    <citation type="journal article" date="2023" name="Mol. Phylogenet. Evol.">
        <title>Genome-scale phylogeny and comparative genomics of the fungal order Sordariales.</title>
        <authorList>
            <person name="Hensen N."/>
            <person name="Bonometti L."/>
            <person name="Westerberg I."/>
            <person name="Brannstrom I.O."/>
            <person name="Guillou S."/>
            <person name="Cros-Aarteil S."/>
            <person name="Calhoun S."/>
            <person name="Haridas S."/>
            <person name="Kuo A."/>
            <person name="Mondo S."/>
            <person name="Pangilinan J."/>
            <person name="Riley R."/>
            <person name="LaButti K."/>
            <person name="Andreopoulos B."/>
            <person name="Lipzen A."/>
            <person name="Chen C."/>
            <person name="Yan M."/>
            <person name="Daum C."/>
            <person name="Ng V."/>
            <person name="Clum A."/>
            <person name="Steindorff A."/>
            <person name="Ohm R.A."/>
            <person name="Martin F."/>
            <person name="Silar P."/>
            <person name="Natvig D.O."/>
            <person name="Lalanne C."/>
            <person name="Gautier V."/>
            <person name="Ament-Velasquez S.L."/>
            <person name="Kruys A."/>
            <person name="Hutchinson M.I."/>
            <person name="Powell A.J."/>
            <person name="Barry K."/>
            <person name="Miller A.N."/>
            <person name="Grigoriev I.V."/>
            <person name="Debuchy R."/>
            <person name="Gladieux P."/>
            <person name="Hiltunen Thoren M."/>
            <person name="Johannesson H."/>
        </authorList>
    </citation>
    <scope>NUCLEOTIDE SEQUENCE</scope>
    <source>
        <strain evidence="2">CBS 141.50</strain>
    </source>
</reference>
<keyword evidence="3" id="KW-1185">Reference proteome</keyword>
<comment type="caution">
    <text evidence="2">The sequence shown here is derived from an EMBL/GenBank/DDBJ whole genome shotgun (WGS) entry which is preliminary data.</text>
</comment>
<feature type="region of interest" description="Disordered" evidence="1">
    <location>
        <begin position="55"/>
        <end position="74"/>
    </location>
</feature>
<name>A0AAN6UYH1_9PEZI</name>
<sequence length="161" mass="17067">MASILTCRVESSIGQDDPPSSFEAKVPRQSPEFQLFDDSAVTVVEIKTAEEKAYVENSFSGRQAQDSAGGTGNGSALSPSVLRVAYNLRGCLHSTKSWDCVWGETTTKKMGNMRAAAGASFSTQAVSASASSEYSSGFNRSNTSENLTWEAKGGDTLLCSK</sequence>
<evidence type="ECO:0000313" key="2">
    <source>
        <dbReference type="EMBL" id="KAK4141522.1"/>
    </source>
</evidence>
<feature type="region of interest" description="Disordered" evidence="1">
    <location>
        <begin position="1"/>
        <end position="28"/>
    </location>
</feature>
<protein>
    <submittedName>
        <fullName evidence="2">Uncharacterized protein</fullName>
    </submittedName>
</protein>
<dbReference type="Proteomes" id="UP001302676">
    <property type="component" value="Unassembled WGS sequence"/>
</dbReference>